<dbReference type="AlphaFoldDB" id="X1LVU2"/>
<name>X1LVU2_9ZZZZ</name>
<comment type="caution">
    <text evidence="1">The sequence shown here is derived from an EMBL/GenBank/DDBJ whole genome shotgun (WGS) entry which is preliminary data.</text>
</comment>
<sequence>MNEVRRGTTLGKQLQSLIERKSFGTNMVEERTLAKMRLREILIRYPEKPMFVTINTVAPRSYTPRQLLAEIERKTKIGNSWVNNEIKHMRRVLAVR</sequence>
<accession>X1LVU2</accession>
<protein>
    <submittedName>
        <fullName evidence="1">Uncharacterized protein</fullName>
    </submittedName>
</protein>
<reference evidence="1" key="1">
    <citation type="journal article" date="2014" name="Front. Microbiol.">
        <title>High frequency of phylogenetically diverse reductive dehalogenase-homologous genes in deep subseafloor sedimentary metagenomes.</title>
        <authorList>
            <person name="Kawai M."/>
            <person name="Futagami T."/>
            <person name="Toyoda A."/>
            <person name="Takaki Y."/>
            <person name="Nishi S."/>
            <person name="Hori S."/>
            <person name="Arai W."/>
            <person name="Tsubouchi T."/>
            <person name="Morono Y."/>
            <person name="Uchiyama I."/>
            <person name="Ito T."/>
            <person name="Fujiyama A."/>
            <person name="Inagaki F."/>
            <person name="Takami H."/>
        </authorList>
    </citation>
    <scope>NUCLEOTIDE SEQUENCE</scope>
    <source>
        <strain evidence="1">Expedition CK06-06</strain>
    </source>
</reference>
<dbReference type="EMBL" id="BARV01018750">
    <property type="protein sequence ID" value="GAI23198.1"/>
    <property type="molecule type" value="Genomic_DNA"/>
</dbReference>
<evidence type="ECO:0000313" key="1">
    <source>
        <dbReference type="EMBL" id="GAI23198.1"/>
    </source>
</evidence>
<organism evidence="1">
    <name type="scientific">marine sediment metagenome</name>
    <dbReference type="NCBI Taxonomy" id="412755"/>
    <lineage>
        <taxon>unclassified sequences</taxon>
        <taxon>metagenomes</taxon>
        <taxon>ecological metagenomes</taxon>
    </lineage>
</organism>
<gene>
    <name evidence="1" type="ORF">S06H3_31640</name>
</gene>
<proteinExistence type="predicted"/>